<dbReference type="RefSeq" id="WP_377483209.1">
    <property type="nucleotide sequence ID" value="NZ_JBHLTN010000021.1"/>
</dbReference>
<evidence type="ECO:0008006" key="3">
    <source>
        <dbReference type="Google" id="ProtNLM"/>
    </source>
</evidence>
<keyword evidence="2" id="KW-1185">Reference proteome</keyword>
<gene>
    <name evidence="1" type="ORF">ACFFGG_11540</name>
</gene>
<reference evidence="1 2" key="1">
    <citation type="submission" date="2024-09" db="EMBL/GenBank/DDBJ databases">
        <authorList>
            <person name="Sun Q."/>
            <person name="Mori K."/>
        </authorList>
    </citation>
    <scope>NUCLEOTIDE SEQUENCE [LARGE SCALE GENOMIC DNA]</scope>
    <source>
        <strain evidence="1 2">NCAIM B.02336</strain>
    </source>
</reference>
<evidence type="ECO:0000313" key="2">
    <source>
        <dbReference type="Proteomes" id="UP001589834"/>
    </source>
</evidence>
<accession>A0ABV6PTK6</accession>
<evidence type="ECO:0000313" key="1">
    <source>
        <dbReference type="EMBL" id="MFC0593192.1"/>
    </source>
</evidence>
<proteinExistence type="predicted"/>
<comment type="caution">
    <text evidence="1">The sequence shown here is derived from an EMBL/GenBank/DDBJ whole genome shotgun (WGS) entry which is preliminary data.</text>
</comment>
<dbReference type="Proteomes" id="UP001589834">
    <property type="component" value="Unassembled WGS sequence"/>
</dbReference>
<name>A0ABV6PTK6_9BURK</name>
<protein>
    <recommendedName>
        <fullName evidence="3">C2H2-type domain-containing protein</fullName>
    </recommendedName>
</protein>
<organism evidence="1 2">
    <name type="scientific">Ottowia pentelensis</name>
    <dbReference type="NCBI Taxonomy" id="511108"/>
    <lineage>
        <taxon>Bacteria</taxon>
        <taxon>Pseudomonadati</taxon>
        <taxon>Pseudomonadota</taxon>
        <taxon>Betaproteobacteria</taxon>
        <taxon>Burkholderiales</taxon>
        <taxon>Comamonadaceae</taxon>
        <taxon>Ottowia</taxon>
    </lineage>
</organism>
<sequence>MSPDARRCGTCHHFSTLRASLRAHGFGHCAFAPEWRQMSRSARCAFNPARWSPAP</sequence>
<dbReference type="EMBL" id="JBHLTN010000021">
    <property type="protein sequence ID" value="MFC0593192.1"/>
    <property type="molecule type" value="Genomic_DNA"/>
</dbReference>